<accession>A0A484N3K8</accession>
<gene>
    <name evidence="1" type="ORF">CCAM_LOCUS37205</name>
</gene>
<dbReference type="EMBL" id="OOIL02005599">
    <property type="protein sequence ID" value="VFQ95429.1"/>
    <property type="molecule type" value="Genomic_DNA"/>
</dbReference>
<evidence type="ECO:0000313" key="1">
    <source>
        <dbReference type="EMBL" id="VFQ95429.1"/>
    </source>
</evidence>
<dbReference type="AlphaFoldDB" id="A0A484N3K8"/>
<evidence type="ECO:0000313" key="2">
    <source>
        <dbReference type="Proteomes" id="UP000595140"/>
    </source>
</evidence>
<organism evidence="1 2">
    <name type="scientific">Cuscuta campestris</name>
    <dbReference type="NCBI Taxonomy" id="132261"/>
    <lineage>
        <taxon>Eukaryota</taxon>
        <taxon>Viridiplantae</taxon>
        <taxon>Streptophyta</taxon>
        <taxon>Embryophyta</taxon>
        <taxon>Tracheophyta</taxon>
        <taxon>Spermatophyta</taxon>
        <taxon>Magnoliopsida</taxon>
        <taxon>eudicotyledons</taxon>
        <taxon>Gunneridae</taxon>
        <taxon>Pentapetalae</taxon>
        <taxon>asterids</taxon>
        <taxon>lamiids</taxon>
        <taxon>Solanales</taxon>
        <taxon>Convolvulaceae</taxon>
        <taxon>Cuscuteae</taxon>
        <taxon>Cuscuta</taxon>
        <taxon>Cuscuta subgen. Grammica</taxon>
        <taxon>Cuscuta sect. Cleistogrammica</taxon>
    </lineage>
</organism>
<name>A0A484N3K8_9ASTE</name>
<dbReference type="Proteomes" id="UP000595140">
    <property type="component" value="Unassembled WGS sequence"/>
</dbReference>
<protein>
    <submittedName>
        <fullName evidence="1">Uncharacterized protein</fullName>
    </submittedName>
</protein>
<keyword evidence="2" id="KW-1185">Reference proteome</keyword>
<proteinExistence type="predicted"/>
<reference evidence="1 2" key="1">
    <citation type="submission" date="2018-04" db="EMBL/GenBank/DDBJ databases">
        <authorList>
            <person name="Vogel A."/>
        </authorList>
    </citation>
    <scope>NUCLEOTIDE SEQUENCE [LARGE SCALE GENOMIC DNA]</scope>
</reference>
<sequence length="84" mass="9515">MQEKDKDINSSFLFTPLGKYPVQILEDYNNHNSSTIKTWGVHPSSKSQIISLFSPQLRSLCNTLRPANSVRCCPTGRRGYRDGI</sequence>